<keyword evidence="2" id="KW-1185">Reference proteome</keyword>
<accession>A0AAD9XFN2</accession>
<dbReference type="Proteomes" id="UP001280121">
    <property type="component" value="Unassembled WGS sequence"/>
</dbReference>
<sequence length="112" mass="13119">MLLHEQFLLRSWMICSSTSRDIFAYEGAIYSSWRRRSLIYERKDLYSSTNRFCSAHGGVDCSSKSRDISTCEGVSYSSWRSKSLIRERKDLYSWRSDQIFASLVKVQIAPLR</sequence>
<dbReference type="EMBL" id="JANJYI010000002">
    <property type="protein sequence ID" value="KAK2658445.1"/>
    <property type="molecule type" value="Genomic_DNA"/>
</dbReference>
<comment type="caution">
    <text evidence="1">The sequence shown here is derived from an EMBL/GenBank/DDBJ whole genome shotgun (WGS) entry which is preliminary data.</text>
</comment>
<proteinExistence type="predicted"/>
<reference evidence="1" key="1">
    <citation type="journal article" date="2023" name="Plant J.">
        <title>Genome sequences and population genomics provide insights into the demographic history, inbreeding, and mutation load of two 'living fossil' tree species of Dipteronia.</title>
        <authorList>
            <person name="Feng Y."/>
            <person name="Comes H.P."/>
            <person name="Chen J."/>
            <person name="Zhu S."/>
            <person name="Lu R."/>
            <person name="Zhang X."/>
            <person name="Li P."/>
            <person name="Qiu J."/>
            <person name="Olsen K.M."/>
            <person name="Qiu Y."/>
        </authorList>
    </citation>
    <scope>NUCLEOTIDE SEQUENCE</scope>
    <source>
        <strain evidence="1">KIB01</strain>
    </source>
</reference>
<evidence type="ECO:0000313" key="1">
    <source>
        <dbReference type="EMBL" id="KAK2658445.1"/>
    </source>
</evidence>
<organism evidence="1 2">
    <name type="scientific">Dipteronia dyeriana</name>
    <dbReference type="NCBI Taxonomy" id="168575"/>
    <lineage>
        <taxon>Eukaryota</taxon>
        <taxon>Viridiplantae</taxon>
        <taxon>Streptophyta</taxon>
        <taxon>Embryophyta</taxon>
        <taxon>Tracheophyta</taxon>
        <taxon>Spermatophyta</taxon>
        <taxon>Magnoliopsida</taxon>
        <taxon>eudicotyledons</taxon>
        <taxon>Gunneridae</taxon>
        <taxon>Pentapetalae</taxon>
        <taxon>rosids</taxon>
        <taxon>malvids</taxon>
        <taxon>Sapindales</taxon>
        <taxon>Sapindaceae</taxon>
        <taxon>Hippocastanoideae</taxon>
        <taxon>Acereae</taxon>
        <taxon>Dipteronia</taxon>
    </lineage>
</organism>
<protein>
    <submittedName>
        <fullName evidence="1">Uncharacterized protein</fullName>
    </submittedName>
</protein>
<dbReference type="AlphaFoldDB" id="A0AAD9XFN2"/>
<gene>
    <name evidence="1" type="ORF">Ddye_004978</name>
</gene>
<name>A0AAD9XFN2_9ROSI</name>
<evidence type="ECO:0000313" key="2">
    <source>
        <dbReference type="Proteomes" id="UP001280121"/>
    </source>
</evidence>